<keyword evidence="1" id="KW-0175">Coiled coil</keyword>
<organism evidence="2 3">
    <name type="scientific">Paracoccus aminophilus JCM 7686</name>
    <dbReference type="NCBI Taxonomy" id="1367847"/>
    <lineage>
        <taxon>Bacteria</taxon>
        <taxon>Pseudomonadati</taxon>
        <taxon>Pseudomonadota</taxon>
        <taxon>Alphaproteobacteria</taxon>
        <taxon>Rhodobacterales</taxon>
        <taxon>Paracoccaceae</taxon>
        <taxon>Paracoccus</taxon>
    </lineage>
</organism>
<dbReference type="eggNOG" id="ENOG50313FY">
    <property type="taxonomic scope" value="Bacteria"/>
</dbReference>
<keyword evidence="3" id="KW-1185">Reference proteome</keyword>
<sequence>MTPNVLRLDCFSSPEPAPVEAPPDPEALDRAYQLGLAEGFEQGRSSEIATLTLEIAQLSRQLDATREEAQDGRRAALAALTPILAAILGAVGPRGVLERLQEMLMTELSRLVENAPYKRCTIRCNPDLAAVVQSCVDQIGPAQIRVEEDAGFDGLELSVDGGVIAFDPRIVMARIAARINDLLEENPE</sequence>
<evidence type="ECO:0000256" key="1">
    <source>
        <dbReference type="SAM" id="Coils"/>
    </source>
</evidence>
<proteinExistence type="predicted"/>
<dbReference type="KEGG" id="pami:JCM7686_0336"/>
<evidence type="ECO:0000313" key="2">
    <source>
        <dbReference type="EMBL" id="AGT07445.1"/>
    </source>
</evidence>
<gene>
    <name evidence="2" type="ORF">JCM7686_0336</name>
</gene>
<dbReference type="Proteomes" id="UP000015480">
    <property type="component" value="Chromosome"/>
</dbReference>
<dbReference type="OrthoDB" id="7773837at2"/>
<reference evidence="2 3" key="1">
    <citation type="journal article" date="2014" name="BMC Genomics">
        <title>Architecture and functions of a multipartite genome of the methylotrophic bacterium Paracoccus aminophilus JCM 7686, containing primary and secondary chromids.</title>
        <authorList>
            <person name="Dziewit L."/>
            <person name="Czarnecki J."/>
            <person name="Wibberg D."/>
            <person name="Radlinska M."/>
            <person name="Mrozek P."/>
            <person name="Szymczak M."/>
            <person name="Schluter A."/>
            <person name="Puhler A."/>
            <person name="Bartosik D."/>
        </authorList>
    </citation>
    <scope>NUCLEOTIDE SEQUENCE [LARGE SCALE GENOMIC DNA]</scope>
    <source>
        <strain evidence="2">JCM 7686</strain>
    </source>
</reference>
<dbReference type="HOGENOM" id="CLU_1439792_0_0_5"/>
<dbReference type="RefSeq" id="WP_020949085.1">
    <property type="nucleotide sequence ID" value="NC_022041.1"/>
</dbReference>
<dbReference type="AlphaFoldDB" id="S5XVM8"/>
<evidence type="ECO:0008006" key="4">
    <source>
        <dbReference type="Google" id="ProtNLM"/>
    </source>
</evidence>
<accession>S5XVM8</accession>
<dbReference type="STRING" id="1367847.JCM7686_0336"/>
<feature type="coiled-coil region" evidence="1">
    <location>
        <begin position="48"/>
        <end position="75"/>
    </location>
</feature>
<dbReference type="EMBL" id="CP006650">
    <property type="protein sequence ID" value="AGT07445.1"/>
    <property type="molecule type" value="Genomic_DNA"/>
</dbReference>
<name>S5XVM8_PARAH</name>
<dbReference type="PATRIC" id="fig|1367847.3.peg.274"/>
<evidence type="ECO:0000313" key="3">
    <source>
        <dbReference type="Proteomes" id="UP000015480"/>
    </source>
</evidence>
<protein>
    <recommendedName>
        <fullName evidence="4">Flagellar assembly protein FliH</fullName>
    </recommendedName>
</protein>